<keyword evidence="1" id="KW-1133">Transmembrane helix</keyword>
<accession>A0ABV5E0M1</accession>
<comment type="caution">
    <text evidence="2">The sequence shown here is derived from an EMBL/GenBank/DDBJ whole genome shotgun (WGS) entry which is preliminary data.</text>
</comment>
<proteinExistence type="predicted"/>
<reference evidence="2 3" key="1">
    <citation type="submission" date="2024-01" db="EMBL/GenBank/DDBJ databases">
        <title>Genome mining of biosynthetic gene clusters to explore secondary metabolites of Streptomyces sp.</title>
        <authorList>
            <person name="Baig A."/>
            <person name="Ajitkumar Shintre N."/>
            <person name="Kumar H."/>
            <person name="Anbarasu A."/>
            <person name="Ramaiah S."/>
        </authorList>
    </citation>
    <scope>NUCLEOTIDE SEQUENCE [LARGE SCALE GENOMIC DNA]</scope>
    <source>
        <strain evidence="2 3">A01</strain>
    </source>
</reference>
<feature type="transmembrane region" description="Helical" evidence="1">
    <location>
        <begin position="45"/>
        <end position="62"/>
    </location>
</feature>
<keyword evidence="3" id="KW-1185">Reference proteome</keyword>
<protein>
    <submittedName>
        <fullName evidence="2">Uncharacterized protein</fullName>
    </submittedName>
</protein>
<evidence type="ECO:0000313" key="2">
    <source>
        <dbReference type="EMBL" id="MFB8770374.1"/>
    </source>
</evidence>
<name>A0ABV5E0M1_9ACTN</name>
<dbReference type="RefSeq" id="WP_357716826.1">
    <property type="nucleotide sequence ID" value="NZ_JAYMRS010000010.1"/>
</dbReference>
<evidence type="ECO:0000313" key="3">
    <source>
        <dbReference type="Proteomes" id="UP001585053"/>
    </source>
</evidence>
<keyword evidence="1" id="KW-0472">Membrane</keyword>
<sequence length="81" mass="8507">MSPRTPHAESPEGHFGVRTTLILLLAALTGALTGGLLWLSGEHMASSLAIALGATGAAFFGWDRVIHKPSQQTGMHDARSK</sequence>
<organism evidence="2 3">
    <name type="scientific">Nocardiopsis alba</name>
    <dbReference type="NCBI Taxonomy" id="53437"/>
    <lineage>
        <taxon>Bacteria</taxon>
        <taxon>Bacillati</taxon>
        <taxon>Actinomycetota</taxon>
        <taxon>Actinomycetes</taxon>
        <taxon>Streptosporangiales</taxon>
        <taxon>Nocardiopsidaceae</taxon>
        <taxon>Nocardiopsis</taxon>
    </lineage>
</organism>
<gene>
    <name evidence="2" type="ORF">VSQ78_21970</name>
</gene>
<dbReference type="Proteomes" id="UP001585053">
    <property type="component" value="Unassembled WGS sequence"/>
</dbReference>
<dbReference type="EMBL" id="JAYMRS010000010">
    <property type="protein sequence ID" value="MFB8770374.1"/>
    <property type="molecule type" value="Genomic_DNA"/>
</dbReference>
<keyword evidence="1" id="KW-0812">Transmembrane</keyword>
<evidence type="ECO:0000256" key="1">
    <source>
        <dbReference type="SAM" id="Phobius"/>
    </source>
</evidence>
<feature type="transmembrane region" description="Helical" evidence="1">
    <location>
        <begin position="21"/>
        <end position="39"/>
    </location>
</feature>